<dbReference type="Gene3D" id="2.40.50.140">
    <property type="entry name" value="Nucleic acid-binding proteins"/>
    <property type="match status" value="1"/>
</dbReference>
<keyword evidence="6" id="KW-0506">mRNA capping</keyword>
<dbReference type="PANTHER" id="PTHR10367">
    <property type="entry name" value="MRNA-CAPPING ENZYME"/>
    <property type="match status" value="1"/>
</dbReference>
<dbReference type="SUPFAM" id="SSF50249">
    <property type="entry name" value="Nucleic acid-binding proteins"/>
    <property type="match status" value="1"/>
</dbReference>
<evidence type="ECO:0000256" key="6">
    <source>
        <dbReference type="ARBA" id="ARBA00023042"/>
    </source>
</evidence>
<dbReference type="SUPFAM" id="SSF55154">
    <property type="entry name" value="CYTH-like phosphatases"/>
    <property type="match status" value="1"/>
</dbReference>
<keyword evidence="1" id="KW-0507">mRNA processing</keyword>
<feature type="domain" description="mRNA capping enzyme C-terminal" evidence="11">
    <location>
        <begin position="513"/>
        <end position="587"/>
    </location>
</feature>
<reference evidence="12" key="1">
    <citation type="journal article" date="2019" name="MBio">
        <title>Virus Genomes from Deep Sea Sediments Expand the Ocean Megavirome and Support Independent Origins of Viral Gigantism.</title>
        <authorList>
            <person name="Backstrom D."/>
            <person name="Yutin N."/>
            <person name="Jorgensen S.L."/>
            <person name="Dharamshi J."/>
            <person name="Homa F."/>
            <person name="Zaremba-Niedwiedzka K."/>
            <person name="Spang A."/>
            <person name="Wolf Y.I."/>
            <person name="Koonin E.V."/>
            <person name="Ettema T.J."/>
        </authorList>
    </citation>
    <scope>NUCLEOTIDE SEQUENCE</scope>
</reference>
<keyword evidence="3" id="KW-0548">Nucleotidyltransferase</keyword>
<dbReference type="PANTHER" id="PTHR10367:SF25">
    <property type="entry name" value="DUAL SPECIFICITY PHOSPHATASE CATALYTIC DOMAIN PROTEIN (AFU_ORTHOLOGUE AFUA_1G03540)"/>
    <property type="match status" value="1"/>
</dbReference>
<evidence type="ECO:0000256" key="8">
    <source>
        <dbReference type="ARBA" id="ARBA00047740"/>
    </source>
</evidence>
<evidence type="ECO:0000256" key="5">
    <source>
        <dbReference type="ARBA" id="ARBA00022801"/>
    </source>
</evidence>
<evidence type="ECO:0000256" key="7">
    <source>
        <dbReference type="ARBA" id="ARBA00023134"/>
    </source>
</evidence>
<dbReference type="GO" id="GO:0006508">
    <property type="term" value="P:proteolysis"/>
    <property type="evidence" value="ECO:0007669"/>
    <property type="project" value="UniProtKB-KW"/>
</dbReference>
<keyword evidence="2" id="KW-0808">Transferase</keyword>
<feature type="domain" description="mRNA capping enzyme adenylation" evidence="9">
    <location>
        <begin position="274"/>
        <end position="451"/>
    </location>
</feature>
<proteinExistence type="predicted"/>
<dbReference type="Pfam" id="PF01331">
    <property type="entry name" value="mRNA_cap_enzyme"/>
    <property type="match status" value="1"/>
</dbReference>
<sequence length="1064" mass="122858">MQVLTNLINQDIATGLSSISGRSNVNVEVEARFVYPDFARVGVPQEVWNATLSALMRVPEGPGFKRSKYTEMTKDILVNRVPDTLRETSGQRANDRLVKKMVKKRINEHKSTQYPFKVVISTERNGFTKDEIRYWNNQEPSTVRLKTRTSFYIGRALRVDMTVISQTSQERRRPQQKTIQSYEIELELLNNDSVDILMNGITYLLKILLDTSILYTLSERQSLVDYMAETVSKTGKPNRGSVNHGIFNQARNVKYDDLRDGGILGYSEMLKTNIGYTVTLKADGIRKMLVIHNSAIWLISPPFFINKLTGSIEEFSRLNGTVLDGELLTAEHMNPKFKSDVKDKRNVRSKLLYLIIDLIYPRIGNWKNRHDYAKEISRFFRNDIVEEIGPKRPDTLKLFLDLLEIRTKDFESFYSAEEFFDLTTNLLERSRTLAYKTDGLIFTPIATSYNPSDFLDSEIPELYLRNITIWPEILKYKPPEDLTIDFKVSRNQKGELILESLERVKLRGYTRVQLREFTGTRRYPLTINMIDQSISTYEGQIIEMEWNERKKQLIFRNTRPYKPSPNGMDVAKDIWNSIHDPITDKTITGDNLQFLFKYHNRIKSKLISSLNVSDIILDIGSGHGGDVLKWKNASHIYAVEPNSENRAKLRKRLQSANMAKMAKKVTIIPCRGQDRKTIAEYIGKGGHRKVDAILFMFSLSFFDDLNDVKQLLIDFLKPDGVFIYTTIDGNAVSEMFKPVLDYDGEYVDTDYWDFEGLFKIAKIPDSNRIHLSIPESKTAKEQDEFLVDIPVLSKILYENGYTSSLRERSDKETFMPVESFKITNLYSYGIFFRKPRTYVVSRNRVEPQRSLAHPLREVEFSEIEEKQPVESKAKLSIPSFASSSISFGRVRKPLSVVSNLNAQVALGDDRSEELESKSFSDVTVVRIAVIDDGMSLLHSILKSINFLYQKYNTYIYRRDFARKYLKDFADAGIVISTGNGNDIRPTKELFSELSEKLRVNIYVIKPFIHDVVVIVKPDDDNTKLAIVLSWNNWSYELIAIERKSSYVTVFSNNDEFITLLNRFY</sequence>
<feature type="domain" description="mRNA triphosphatase Cet1-like" evidence="10">
    <location>
        <begin position="81"/>
        <end position="188"/>
    </location>
</feature>
<keyword evidence="4" id="KW-0547">Nucleotide-binding</keyword>
<dbReference type="InterPro" id="IPR004206">
    <property type="entry name" value="mRNA_triPase_Cet1"/>
</dbReference>
<dbReference type="InterPro" id="IPR037009">
    <property type="entry name" value="mRNA_triPase_Cet1_sf"/>
</dbReference>
<dbReference type="Gene3D" id="3.40.50.150">
    <property type="entry name" value="Vaccinia Virus protein VP39"/>
    <property type="match status" value="1"/>
</dbReference>
<evidence type="ECO:0000256" key="1">
    <source>
        <dbReference type="ARBA" id="ARBA00022664"/>
    </source>
</evidence>
<evidence type="ECO:0000259" key="11">
    <source>
        <dbReference type="Pfam" id="PF03919"/>
    </source>
</evidence>
<dbReference type="GO" id="GO:0004651">
    <property type="term" value="F:polynucleotide 5'-phosphatase activity"/>
    <property type="evidence" value="ECO:0007669"/>
    <property type="project" value="InterPro"/>
</dbReference>
<keyword evidence="7" id="KW-0342">GTP-binding</keyword>
<gene>
    <name evidence="12" type="ORF">LCPAC404_02580</name>
</gene>
<accession>A0A481ZCB2</accession>
<protein>
    <submittedName>
        <fullName evidence="12">mRNA capping enzyme with OTU-like cysteine protease</fullName>
    </submittedName>
</protein>
<dbReference type="GO" id="GO:0008233">
    <property type="term" value="F:peptidase activity"/>
    <property type="evidence" value="ECO:0007669"/>
    <property type="project" value="UniProtKB-KW"/>
</dbReference>
<evidence type="ECO:0000313" key="12">
    <source>
        <dbReference type="EMBL" id="QBK93554.1"/>
    </source>
</evidence>
<dbReference type="InterPro" id="IPR033469">
    <property type="entry name" value="CYTH-like_dom_sf"/>
</dbReference>
<dbReference type="SUPFAM" id="SSF53335">
    <property type="entry name" value="S-adenosyl-L-methionine-dependent methyltransferases"/>
    <property type="match status" value="1"/>
</dbReference>
<dbReference type="EMBL" id="MK500598">
    <property type="protein sequence ID" value="QBK93554.1"/>
    <property type="molecule type" value="Genomic_DNA"/>
</dbReference>
<evidence type="ECO:0000259" key="9">
    <source>
        <dbReference type="Pfam" id="PF01331"/>
    </source>
</evidence>
<dbReference type="GO" id="GO:0004484">
    <property type="term" value="F:mRNA guanylyltransferase activity"/>
    <property type="evidence" value="ECO:0007669"/>
    <property type="project" value="InterPro"/>
</dbReference>
<evidence type="ECO:0000259" key="10">
    <source>
        <dbReference type="Pfam" id="PF02940"/>
    </source>
</evidence>
<name>A0A481ZCB2_9VIRU</name>
<dbReference type="GO" id="GO:0005524">
    <property type="term" value="F:ATP binding"/>
    <property type="evidence" value="ECO:0007669"/>
    <property type="project" value="InterPro"/>
</dbReference>
<comment type="catalytic activity">
    <reaction evidence="8">
        <text>a 5'-end triphospho-ribonucleoside in mRNA + H2O = a 5'-end diphospho-ribonucleoside in mRNA + phosphate + H(+)</text>
        <dbReference type="Rhea" id="RHEA:67004"/>
        <dbReference type="Rhea" id="RHEA-COMP:17164"/>
        <dbReference type="Rhea" id="RHEA-COMP:17165"/>
        <dbReference type="ChEBI" id="CHEBI:15377"/>
        <dbReference type="ChEBI" id="CHEBI:15378"/>
        <dbReference type="ChEBI" id="CHEBI:43474"/>
        <dbReference type="ChEBI" id="CHEBI:167616"/>
        <dbReference type="ChEBI" id="CHEBI:167618"/>
        <dbReference type="EC" id="3.6.1.74"/>
    </reaction>
    <physiologicalReaction direction="left-to-right" evidence="8">
        <dbReference type="Rhea" id="RHEA:67005"/>
    </physiologicalReaction>
</comment>
<dbReference type="InterPro" id="IPR029063">
    <property type="entry name" value="SAM-dependent_MTases_sf"/>
</dbReference>
<evidence type="ECO:0000256" key="4">
    <source>
        <dbReference type="ARBA" id="ARBA00022741"/>
    </source>
</evidence>
<dbReference type="GO" id="GO:0005525">
    <property type="term" value="F:GTP binding"/>
    <property type="evidence" value="ECO:0007669"/>
    <property type="project" value="UniProtKB-KW"/>
</dbReference>
<dbReference type="Gene3D" id="3.30.470.30">
    <property type="entry name" value="DNA ligase/mRNA capping enzyme"/>
    <property type="match status" value="1"/>
</dbReference>
<dbReference type="InterPro" id="IPR051029">
    <property type="entry name" value="mRNA_Capping_Enz/RNA_Phosphat"/>
</dbReference>
<keyword evidence="12" id="KW-0645">Protease</keyword>
<dbReference type="GO" id="GO:0140818">
    <property type="term" value="F:mRNA 5'-triphosphate monophosphatase activity"/>
    <property type="evidence" value="ECO:0007669"/>
    <property type="project" value="UniProtKB-EC"/>
</dbReference>
<dbReference type="InterPro" id="IPR013846">
    <property type="entry name" value="mRNA_cap_enzyme_C"/>
</dbReference>
<dbReference type="SUPFAM" id="SSF56091">
    <property type="entry name" value="DNA ligase/mRNA capping enzyme, catalytic domain"/>
    <property type="match status" value="1"/>
</dbReference>
<evidence type="ECO:0000256" key="2">
    <source>
        <dbReference type="ARBA" id="ARBA00022679"/>
    </source>
</evidence>
<dbReference type="GO" id="GO:0006370">
    <property type="term" value="P:7-methylguanosine mRNA capping"/>
    <property type="evidence" value="ECO:0007669"/>
    <property type="project" value="UniProtKB-KW"/>
</dbReference>
<dbReference type="Pfam" id="PF03919">
    <property type="entry name" value="mRNA_cap_C"/>
    <property type="match status" value="1"/>
</dbReference>
<keyword evidence="5" id="KW-0378">Hydrolase</keyword>
<organism evidence="12">
    <name type="scientific">Pithovirus LCPAC404</name>
    <dbReference type="NCBI Taxonomy" id="2506597"/>
    <lineage>
        <taxon>Viruses</taxon>
        <taxon>Pithoviruses</taxon>
    </lineage>
</organism>
<dbReference type="InterPro" id="IPR012340">
    <property type="entry name" value="NA-bd_OB-fold"/>
</dbReference>
<dbReference type="InterPro" id="IPR001339">
    <property type="entry name" value="mRNA_cap_enzyme_adenylation"/>
</dbReference>
<dbReference type="CDD" id="cd02440">
    <property type="entry name" value="AdoMet_MTases"/>
    <property type="match status" value="1"/>
</dbReference>
<dbReference type="Pfam" id="PF02940">
    <property type="entry name" value="mRNA_triPase"/>
    <property type="match status" value="1"/>
</dbReference>
<evidence type="ECO:0000256" key="3">
    <source>
        <dbReference type="ARBA" id="ARBA00022695"/>
    </source>
</evidence>
<dbReference type="Gene3D" id="3.20.100.10">
    <property type="entry name" value="mRNA triphosphatase Cet1-like"/>
    <property type="match status" value="1"/>
</dbReference>